<dbReference type="Proteomes" id="UP000001190">
    <property type="component" value="Chromosome"/>
</dbReference>
<dbReference type="HOGENOM" id="CLU_3218881_0_0_11"/>
<dbReference type="EMBL" id="CP000854">
    <property type="protein sequence ID" value="ACC39882.1"/>
    <property type="molecule type" value="Genomic_DNA"/>
</dbReference>
<dbReference type="AlphaFoldDB" id="B2HFN7"/>
<organism evidence="1 2">
    <name type="scientific">Mycobacterium marinum (strain ATCC BAA-535 / M)</name>
    <dbReference type="NCBI Taxonomy" id="216594"/>
    <lineage>
        <taxon>Bacteria</taxon>
        <taxon>Bacillati</taxon>
        <taxon>Actinomycetota</taxon>
        <taxon>Actinomycetes</taxon>
        <taxon>Mycobacteriales</taxon>
        <taxon>Mycobacteriaceae</taxon>
        <taxon>Mycobacterium</taxon>
        <taxon>Mycobacterium ulcerans group</taxon>
    </lineage>
</organism>
<accession>B2HFN7</accession>
<protein>
    <submittedName>
        <fullName evidence="1">Uncharacterized protein</fullName>
    </submittedName>
</protein>
<sequence>MTSSPKSTTTAAPQHHSEISIWTAAADSLAKVACGGLAVQTADP</sequence>
<gene>
    <name evidence="1" type="ordered locus">MMAR_1424</name>
</gene>
<dbReference type="KEGG" id="mmi:MMAR_1424"/>
<keyword evidence="2" id="KW-1185">Reference proteome</keyword>
<evidence type="ECO:0000313" key="1">
    <source>
        <dbReference type="EMBL" id="ACC39882.1"/>
    </source>
</evidence>
<reference evidence="1 2" key="1">
    <citation type="journal article" date="2008" name="Genome Res.">
        <title>Insights from the complete genome sequence of Mycobacterium marinum on the evolution of Mycobacterium tuberculosis.</title>
        <authorList>
            <person name="Stinear T.P."/>
            <person name="Seemann T."/>
            <person name="Harrison P.F."/>
            <person name="Jenkin G.A."/>
            <person name="Davies J.K."/>
            <person name="Johnson P.D."/>
            <person name="Abdellah Z."/>
            <person name="Arrowsmith C."/>
            <person name="Chillingworth T."/>
            <person name="Churcher C."/>
            <person name="Clarke K."/>
            <person name="Cronin A."/>
            <person name="Davis P."/>
            <person name="Goodhead I."/>
            <person name="Holroyd N."/>
            <person name="Jagels K."/>
            <person name="Lord A."/>
            <person name="Moule S."/>
            <person name="Mungall K."/>
            <person name="Norbertczak H."/>
            <person name="Quail M.A."/>
            <person name="Rabbinowitsch E."/>
            <person name="Walker D."/>
            <person name="White B."/>
            <person name="Whitehead S."/>
            <person name="Small P.L."/>
            <person name="Brosch R."/>
            <person name="Ramakrishnan L."/>
            <person name="Fischbach M.A."/>
            <person name="Parkhill J."/>
            <person name="Cole S.T."/>
        </authorList>
    </citation>
    <scope>NUCLEOTIDE SEQUENCE [LARGE SCALE GENOMIC DNA]</scope>
    <source>
        <strain evidence="2">ATCC BAA-535 / M</strain>
    </source>
</reference>
<name>B2HFN7_MYCMM</name>
<dbReference type="STRING" id="216594.MMAR_1424"/>
<evidence type="ECO:0000313" key="2">
    <source>
        <dbReference type="Proteomes" id="UP000001190"/>
    </source>
</evidence>
<proteinExistence type="predicted"/>